<evidence type="ECO:0000313" key="3">
    <source>
        <dbReference type="Proteomes" id="UP001151760"/>
    </source>
</evidence>
<name>A0ABQ4XDG8_9ASTR</name>
<evidence type="ECO:0000313" key="2">
    <source>
        <dbReference type="EMBL" id="GJS63003.1"/>
    </source>
</evidence>
<feature type="compositionally biased region" description="Low complexity" evidence="1">
    <location>
        <begin position="42"/>
        <end position="61"/>
    </location>
</feature>
<dbReference type="Proteomes" id="UP001151760">
    <property type="component" value="Unassembled WGS sequence"/>
</dbReference>
<gene>
    <name evidence="2" type="ORF">Tco_0677567</name>
</gene>
<reference evidence="2" key="1">
    <citation type="journal article" date="2022" name="Int. J. Mol. Sci.">
        <title>Draft Genome of Tanacetum Coccineum: Genomic Comparison of Closely Related Tanacetum-Family Plants.</title>
        <authorList>
            <person name="Yamashiro T."/>
            <person name="Shiraishi A."/>
            <person name="Nakayama K."/>
            <person name="Satake H."/>
        </authorList>
    </citation>
    <scope>NUCLEOTIDE SEQUENCE</scope>
</reference>
<accession>A0ABQ4XDG8</accession>
<keyword evidence="3" id="KW-1185">Reference proteome</keyword>
<sequence length="370" mass="40464">MSVKYPTYVSLTSSSEEQPNERTPSPPPRKKSLLPPQAPSKSITSKSAHYTSSSSPSESSTPTHVAPPPKLSFILQRKQEPQELLPLQMNKADLDTMSMDDLFNNLKVYEPEVKGISSSSSSTQNMAFVSSSNKNTSSSNEAVNVAHGVTTASTQINTANSSNVDNLSDVVIYAFLASQPNKGGLKSIAMRILALTSLKWSATTATRGDILLRSAELQEIKTTRRKAQEGSDQAEEGPNYALVAYSSSSSDLESQIVDNCKKGLDYNAVPPPYIGNFMPSTPDLSFTGLDEFVNKPVVENRKSDKEVSEIVRKNDDALIIEEWVSDNKEENVTQPKVEKKIVKPSFAKIEFVKPKGTSARKTAKQVEQLR</sequence>
<proteinExistence type="predicted"/>
<evidence type="ECO:0000256" key="1">
    <source>
        <dbReference type="SAM" id="MobiDB-lite"/>
    </source>
</evidence>
<organism evidence="2 3">
    <name type="scientific">Tanacetum coccineum</name>
    <dbReference type="NCBI Taxonomy" id="301880"/>
    <lineage>
        <taxon>Eukaryota</taxon>
        <taxon>Viridiplantae</taxon>
        <taxon>Streptophyta</taxon>
        <taxon>Embryophyta</taxon>
        <taxon>Tracheophyta</taxon>
        <taxon>Spermatophyta</taxon>
        <taxon>Magnoliopsida</taxon>
        <taxon>eudicotyledons</taxon>
        <taxon>Gunneridae</taxon>
        <taxon>Pentapetalae</taxon>
        <taxon>asterids</taxon>
        <taxon>campanulids</taxon>
        <taxon>Asterales</taxon>
        <taxon>Asteraceae</taxon>
        <taxon>Asteroideae</taxon>
        <taxon>Anthemideae</taxon>
        <taxon>Anthemidinae</taxon>
        <taxon>Tanacetum</taxon>
    </lineage>
</organism>
<reference evidence="2" key="2">
    <citation type="submission" date="2022-01" db="EMBL/GenBank/DDBJ databases">
        <authorList>
            <person name="Yamashiro T."/>
            <person name="Shiraishi A."/>
            <person name="Satake H."/>
            <person name="Nakayama K."/>
        </authorList>
    </citation>
    <scope>NUCLEOTIDE SEQUENCE</scope>
</reference>
<feature type="region of interest" description="Disordered" evidence="1">
    <location>
        <begin position="1"/>
        <end position="69"/>
    </location>
</feature>
<dbReference type="EMBL" id="BQNB010009400">
    <property type="protein sequence ID" value="GJS63003.1"/>
    <property type="molecule type" value="Genomic_DNA"/>
</dbReference>
<protein>
    <submittedName>
        <fullName evidence="2">Uncharacterized protein</fullName>
    </submittedName>
</protein>
<comment type="caution">
    <text evidence="2">The sequence shown here is derived from an EMBL/GenBank/DDBJ whole genome shotgun (WGS) entry which is preliminary data.</text>
</comment>